<evidence type="ECO:0000313" key="2">
    <source>
        <dbReference type="Proteomes" id="UP000523545"/>
    </source>
</evidence>
<comment type="caution">
    <text evidence="1">The sequence shown here is derived from an EMBL/GenBank/DDBJ whole genome shotgun (WGS) entry which is preliminary data.</text>
</comment>
<dbReference type="SUPFAM" id="SSF47598">
    <property type="entry name" value="Ribbon-helix-helix"/>
    <property type="match status" value="1"/>
</dbReference>
<dbReference type="RefSeq" id="WP_145790112.1">
    <property type="nucleotide sequence ID" value="NZ_JACCHK010000001.1"/>
</dbReference>
<dbReference type="Proteomes" id="UP000523545">
    <property type="component" value="Unassembled WGS sequence"/>
</dbReference>
<dbReference type="AlphaFoldDB" id="A0A7Y9X2B5"/>
<protein>
    <submittedName>
        <fullName evidence="1">Putative transcriptional regulator</fullName>
    </submittedName>
</protein>
<dbReference type="GO" id="GO:0006355">
    <property type="term" value="P:regulation of DNA-templated transcription"/>
    <property type="evidence" value="ECO:0007669"/>
    <property type="project" value="InterPro"/>
</dbReference>
<evidence type="ECO:0000313" key="1">
    <source>
        <dbReference type="EMBL" id="NYH43614.1"/>
    </source>
</evidence>
<accession>A0A7Y9X2B5</accession>
<dbReference type="EMBL" id="JACCHK010000001">
    <property type="protein sequence ID" value="NYH43614.1"/>
    <property type="molecule type" value="Genomic_DNA"/>
</dbReference>
<keyword evidence="2" id="KW-1185">Reference proteome</keyword>
<sequence>MAMTLRLDDDRERRLRLVADEEARSMHAVVVTAIDDYLARRNAKEFGDLADEIIERHATLLARLAE</sequence>
<organism evidence="1 2">
    <name type="scientific">Micromonospora jinlongensis</name>
    <dbReference type="NCBI Taxonomy" id="1287877"/>
    <lineage>
        <taxon>Bacteria</taxon>
        <taxon>Bacillati</taxon>
        <taxon>Actinomycetota</taxon>
        <taxon>Actinomycetes</taxon>
        <taxon>Micromonosporales</taxon>
        <taxon>Micromonosporaceae</taxon>
        <taxon>Micromonospora</taxon>
    </lineage>
</organism>
<gene>
    <name evidence="1" type="ORF">HNR22_003341</name>
</gene>
<dbReference type="Gene3D" id="1.10.1220.10">
    <property type="entry name" value="Met repressor-like"/>
    <property type="match status" value="1"/>
</dbReference>
<dbReference type="InterPro" id="IPR013321">
    <property type="entry name" value="Arc_rbn_hlx_hlx"/>
</dbReference>
<reference evidence="1 2" key="1">
    <citation type="submission" date="2020-07" db="EMBL/GenBank/DDBJ databases">
        <title>Sequencing the genomes of 1000 actinobacteria strains.</title>
        <authorList>
            <person name="Klenk H.-P."/>
        </authorList>
    </citation>
    <scope>NUCLEOTIDE SEQUENCE [LARGE SCALE GENOMIC DNA]</scope>
    <source>
        <strain evidence="1 2">DSM 45876</strain>
    </source>
</reference>
<dbReference type="InterPro" id="IPR010985">
    <property type="entry name" value="Ribbon_hlx_hlx"/>
</dbReference>
<proteinExistence type="predicted"/>
<name>A0A7Y9X2B5_9ACTN</name>